<reference evidence="3" key="1">
    <citation type="journal article" date="2019" name="Int. J. Syst. Evol. Microbiol.">
        <title>The Global Catalogue of Microorganisms (GCM) 10K type strain sequencing project: providing services to taxonomists for standard genome sequencing and annotation.</title>
        <authorList>
            <consortium name="The Broad Institute Genomics Platform"/>
            <consortium name="The Broad Institute Genome Sequencing Center for Infectious Disease"/>
            <person name="Wu L."/>
            <person name="Ma J."/>
        </authorList>
    </citation>
    <scope>NUCLEOTIDE SEQUENCE [LARGE SCALE GENOMIC DNA]</scope>
    <source>
        <strain evidence="3">NBRC 106396</strain>
    </source>
</reference>
<dbReference type="PIRSF" id="PIRSF038896">
    <property type="entry name" value="NAPE-PLD"/>
    <property type="match status" value="1"/>
</dbReference>
<dbReference type="Pfam" id="PF12706">
    <property type="entry name" value="Lactamase_B_2"/>
    <property type="match status" value="1"/>
</dbReference>
<proteinExistence type="predicted"/>
<evidence type="ECO:0000313" key="3">
    <source>
        <dbReference type="Proteomes" id="UP001596549"/>
    </source>
</evidence>
<dbReference type="SUPFAM" id="SSF56281">
    <property type="entry name" value="Metallo-hydrolase/oxidoreductase"/>
    <property type="match status" value="1"/>
</dbReference>
<gene>
    <name evidence="2" type="ORF">ACFQPF_17610</name>
</gene>
<feature type="domain" description="Metallo-beta-lactamase" evidence="1">
    <location>
        <begin position="117"/>
        <end position="313"/>
    </location>
</feature>
<evidence type="ECO:0000259" key="1">
    <source>
        <dbReference type="Pfam" id="PF12706"/>
    </source>
</evidence>
<protein>
    <submittedName>
        <fullName evidence="2">MBL fold metallo-hydrolase</fullName>
    </submittedName>
</protein>
<dbReference type="InterPro" id="IPR036866">
    <property type="entry name" value="RibonucZ/Hydroxyglut_hydro"/>
</dbReference>
<dbReference type="Proteomes" id="UP001596549">
    <property type="component" value="Unassembled WGS sequence"/>
</dbReference>
<evidence type="ECO:0000313" key="2">
    <source>
        <dbReference type="EMBL" id="MFC7373461.1"/>
    </source>
</evidence>
<dbReference type="RefSeq" id="WP_379751422.1">
    <property type="nucleotide sequence ID" value="NZ_JBHTCP010000052.1"/>
</dbReference>
<dbReference type="InterPro" id="IPR024884">
    <property type="entry name" value="NAPE-PLD"/>
</dbReference>
<sequence length="367" mass="41795">MASIVISAAVIILAVFLFFRYFPAFGGRPSEAVLKRMHASTHFDGKVFQNTIPTSMDMNGKDILSMLQDYAKGNPRRKPVVPVPVVPFRFGQPLGTDEARVTWLGHSAFILEMEGKTLLVDPMLGSAPTPFPWFGNKRFSKQLPFEMEQLPEVDAIVFSHDHYDHLDYHSFQKLKHKARRFIVPLGVGSHLERWGADPSLISEHDWHNTVEFNGIKLICAPARHFSGRSLTDRNTTLWCSWAFIGQHNKIFYSGDSGYGPHFKEIGDSYGPFDLTLMECGQYDTRWASIHMMPEETVQAHMDVKGRTLIPVHWGAFILSFHDWNDPVKRAWKASKENGVHITVPKIGETVTVGETAHHSHSEEWWRE</sequence>
<dbReference type="EMBL" id="JBHTCP010000052">
    <property type="protein sequence ID" value="MFC7373461.1"/>
    <property type="molecule type" value="Genomic_DNA"/>
</dbReference>
<dbReference type="PANTHER" id="PTHR15032:SF4">
    <property type="entry name" value="N-ACYL-PHOSPHATIDYLETHANOLAMINE-HYDROLYZING PHOSPHOLIPASE D"/>
    <property type="match status" value="1"/>
</dbReference>
<dbReference type="Gene3D" id="3.60.15.10">
    <property type="entry name" value="Ribonuclease Z/Hydroxyacylglutathione hydrolase-like"/>
    <property type="match status" value="1"/>
</dbReference>
<name>A0ABW2NSM3_9BACL</name>
<dbReference type="PANTHER" id="PTHR15032">
    <property type="entry name" value="N-ACYL-PHOSPHATIDYLETHANOLAMINE-HYDROLYZING PHOSPHOLIPASE D"/>
    <property type="match status" value="1"/>
</dbReference>
<keyword evidence="3" id="KW-1185">Reference proteome</keyword>
<accession>A0ABW2NSM3</accession>
<organism evidence="2 3">
    <name type="scientific">Fictibacillus iocasae</name>
    <dbReference type="NCBI Taxonomy" id="2715437"/>
    <lineage>
        <taxon>Bacteria</taxon>
        <taxon>Bacillati</taxon>
        <taxon>Bacillota</taxon>
        <taxon>Bacilli</taxon>
        <taxon>Bacillales</taxon>
        <taxon>Fictibacillaceae</taxon>
        <taxon>Fictibacillus</taxon>
    </lineage>
</organism>
<dbReference type="InterPro" id="IPR001279">
    <property type="entry name" value="Metallo-B-lactamas"/>
</dbReference>
<comment type="caution">
    <text evidence="2">The sequence shown here is derived from an EMBL/GenBank/DDBJ whole genome shotgun (WGS) entry which is preliminary data.</text>
</comment>